<feature type="region of interest" description="Disordered" evidence="1">
    <location>
        <begin position="1"/>
        <end position="52"/>
    </location>
</feature>
<accession>A0A3A1Y202</accession>
<dbReference type="RefSeq" id="WP_222987560.1">
    <property type="nucleotide sequence ID" value="NZ_NRHC01000102.1"/>
</dbReference>
<proteinExistence type="predicted"/>
<comment type="caution">
    <text evidence="2">The sequence shown here is derived from an EMBL/GenBank/DDBJ whole genome shotgun (WGS) entry which is preliminary data.</text>
</comment>
<organism evidence="2 3">
    <name type="scientific">Psittacicella hinzii</name>
    <dbReference type="NCBI Taxonomy" id="2028575"/>
    <lineage>
        <taxon>Bacteria</taxon>
        <taxon>Pseudomonadati</taxon>
        <taxon>Pseudomonadota</taxon>
        <taxon>Gammaproteobacteria</taxon>
        <taxon>Pasteurellales</taxon>
        <taxon>Psittacicellaceae</taxon>
        <taxon>Psittacicella</taxon>
    </lineage>
</organism>
<evidence type="ECO:0000256" key="1">
    <source>
        <dbReference type="SAM" id="MobiDB-lite"/>
    </source>
</evidence>
<feature type="compositionally biased region" description="Low complexity" evidence="1">
    <location>
        <begin position="1"/>
        <end position="30"/>
    </location>
</feature>
<dbReference type="Proteomes" id="UP000265691">
    <property type="component" value="Unassembled WGS sequence"/>
</dbReference>
<evidence type="ECO:0000313" key="2">
    <source>
        <dbReference type="EMBL" id="RIY31316.1"/>
    </source>
</evidence>
<gene>
    <name evidence="2" type="ORF">CKF54_06905</name>
</gene>
<feature type="non-terminal residue" evidence="2">
    <location>
        <position position="1"/>
    </location>
</feature>
<evidence type="ECO:0000313" key="3">
    <source>
        <dbReference type="Proteomes" id="UP000265691"/>
    </source>
</evidence>
<reference evidence="2 3" key="1">
    <citation type="submission" date="2017-08" db="EMBL/GenBank/DDBJ databases">
        <title>Reclassification of Bisgaard taxon 37 and 44.</title>
        <authorList>
            <person name="Christensen H."/>
        </authorList>
    </citation>
    <scope>NUCLEOTIDE SEQUENCE [LARGE SCALE GENOMIC DNA]</scope>
    <source>
        <strain evidence="2 3">B96_3</strain>
    </source>
</reference>
<dbReference type="AlphaFoldDB" id="A0A3A1Y202"/>
<dbReference type="EMBL" id="NRHC01000102">
    <property type="protein sequence ID" value="RIY31316.1"/>
    <property type="molecule type" value="Genomic_DNA"/>
</dbReference>
<protein>
    <submittedName>
        <fullName evidence="2">Uncharacterized protein</fullName>
    </submittedName>
</protein>
<keyword evidence="3" id="KW-1185">Reference proteome</keyword>
<sequence length="389" mass="44929">EQTQEQAQSQTQEQNAASATAQEQNSTSATVQEATSSQASADAEATANQTAPAPQVSVQDFIQMIVGAGSIDAQLGERLTILLMAIVTDLDYGLVERVFTHKYFRDYYNSSLAILQIITRINEQKEVRYNQVYVNEHGVDSQAYDELTKLRRQYEKVVYRRERKWREEERVEILPVPQNISIAGNIANFTPVDFANLPEQARKNTFALFLLEKNYFYRQKVKVMQWQTGHLFRRKLKIMPRDNPSLYLDFSGNLLKNFWKGEAFNVLANWVNFKTRLSYDNFSLKLDQIKVVKDNNHPLYKSPMYWNGFDLTNLMLNANGLASMSDNFTWALSYIYRNKSDIESSGYSYVRPDNFKTLPADFDDKLKGLVQPQTQLELDFVIGRYGKLM</sequence>
<feature type="compositionally biased region" description="Polar residues" evidence="1">
    <location>
        <begin position="31"/>
        <end position="52"/>
    </location>
</feature>
<name>A0A3A1Y202_9GAMM</name>